<feature type="region of interest" description="Disordered" evidence="1">
    <location>
        <begin position="324"/>
        <end position="346"/>
    </location>
</feature>
<organism evidence="3 4">
    <name type="scientific">Exophiala dermatitidis</name>
    <name type="common">Black yeast-like fungus</name>
    <name type="synonym">Wangiella dermatitidis</name>
    <dbReference type="NCBI Taxonomy" id="5970"/>
    <lineage>
        <taxon>Eukaryota</taxon>
        <taxon>Fungi</taxon>
        <taxon>Dikarya</taxon>
        <taxon>Ascomycota</taxon>
        <taxon>Pezizomycotina</taxon>
        <taxon>Eurotiomycetes</taxon>
        <taxon>Chaetothyriomycetidae</taxon>
        <taxon>Chaetothyriales</taxon>
        <taxon>Herpotrichiellaceae</taxon>
        <taxon>Exophiala</taxon>
    </lineage>
</organism>
<feature type="region of interest" description="Disordered" evidence="1">
    <location>
        <begin position="219"/>
        <end position="275"/>
    </location>
</feature>
<keyword evidence="2" id="KW-0472">Membrane</keyword>
<feature type="transmembrane region" description="Helical" evidence="2">
    <location>
        <begin position="117"/>
        <end position="142"/>
    </location>
</feature>
<evidence type="ECO:0000313" key="4">
    <source>
        <dbReference type="Proteomes" id="UP001161757"/>
    </source>
</evidence>
<dbReference type="EMBL" id="JAJGCB010000005">
    <property type="protein sequence ID" value="KAJ8992382.1"/>
    <property type="molecule type" value="Genomic_DNA"/>
</dbReference>
<protein>
    <submittedName>
        <fullName evidence="3">Uncharacterized protein</fullName>
    </submittedName>
</protein>
<evidence type="ECO:0000256" key="1">
    <source>
        <dbReference type="SAM" id="MobiDB-lite"/>
    </source>
</evidence>
<name>A0AAN6EYX7_EXODE</name>
<dbReference type="Proteomes" id="UP001161757">
    <property type="component" value="Unassembled WGS sequence"/>
</dbReference>
<feature type="compositionally biased region" description="Low complexity" evidence="1">
    <location>
        <begin position="232"/>
        <end position="254"/>
    </location>
</feature>
<dbReference type="AlphaFoldDB" id="A0AAN6EYX7"/>
<evidence type="ECO:0000256" key="2">
    <source>
        <dbReference type="SAM" id="Phobius"/>
    </source>
</evidence>
<accession>A0AAN6EYX7</accession>
<sequence>MQLSEKMRVLSPSSVVWLPPHLRSLFSSSRILYKNALSCSACRMRFHLYVSGTRTMASSKHIICSLVLLVTAPTVLTYPIAHAHAHVGTPELGGLSFAELTQHTFRRILELGFLRGVVVSLLVLGSLVCLLICVLSILATYLGRHDTHHHSQQVEQDNGVAVQEKAAPHHYGETKRAIEAIHNEHIQQQQLQLGQSLPPRRGIIRYILGQDHHPIIRINTIHTSNSSPRNPTSKSITTTTTTATTTSSPRSTSTPKLKLRSALSKSPPPQRPRLFSTRAQSFFFGQRRSSAQSPKSVRWADELQISLITTTPTSTTVEMEFETDIGLSSPSPVTEGCDGDSDYFRP</sequence>
<comment type="caution">
    <text evidence="3">The sequence shown here is derived from an EMBL/GenBank/DDBJ whole genome shotgun (WGS) entry which is preliminary data.</text>
</comment>
<evidence type="ECO:0000313" key="3">
    <source>
        <dbReference type="EMBL" id="KAJ8992382.1"/>
    </source>
</evidence>
<feature type="compositionally biased region" description="Acidic residues" evidence="1">
    <location>
        <begin position="337"/>
        <end position="346"/>
    </location>
</feature>
<reference evidence="3" key="1">
    <citation type="submission" date="2023-01" db="EMBL/GenBank/DDBJ databases">
        <title>Exophiala dermititidis isolated from Cystic Fibrosis Patient.</title>
        <authorList>
            <person name="Kurbessoian T."/>
            <person name="Crocker A."/>
            <person name="Murante D."/>
            <person name="Hogan D.A."/>
            <person name="Stajich J.E."/>
        </authorList>
    </citation>
    <scope>NUCLEOTIDE SEQUENCE</scope>
    <source>
        <strain evidence="3">Ex8</strain>
    </source>
</reference>
<keyword evidence="2" id="KW-0812">Transmembrane</keyword>
<feature type="transmembrane region" description="Helical" evidence="2">
    <location>
        <begin position="62"/>
        <end position="81"/>
    </location>
</feature>
<gene>
    <name evidence="3" type="ORF">HRR80_003486</name>
</gene>
<proteinExistence type="predicted"/>
<feature type="compositionally biased region" description="Polar residues" evidence="1">
    <location>
        <begin position="220"/>
        <end position="231"/>
    </location>
</feature>
<keyword evidence="2" id="KW-1133">Transmembrane helix</keyword>